<proteinExistence type="predicted"/>
<feature type="transmembrane region" description="Helical" evidence="1">
    <location>
        <begin position="133"/>
        <end position="154"/>
    </location>
</feature>
<feature type="transmembrane region" description="Helical" evidence="1">
    <location>
        <begin position="81"/>
        <end position="99"/>
    </location>
</feature>
<feature type="transmembrane region" description="Helical" evidence="1">
    <location>
        <begin position="222"/>
        <end position="247"/>
    </location>
</feature>
<evidence type="ECO:0000256" key="1">
    <source>
        <dbReference type="SAM" id="Phobius"/>
    </source>
</evidence>
<sequence length="250" mass="26565">MSKSMSKSGIWRTVHVAVASAISALVMPLLALTVAFLGDEWYEAGFEDAEFWVMAVIVVVAVGIFAYLFPAERYTPTPLASRIAAVAAAAAGGFAGVMTSTAEHFGIALFLMMTALIAGGFLYEMLREKRENLIRSLSFIIFMGTLGLVCSGWMTTSLAVDHLLPHPRITVAAAIFVVLGVVAISACVALWSRDAQTETEKDSAVKGEAGEDSEGVVYASPVWGYSGVAALLSGIFPLVIVLMFGVWESL</sequence>
<dbReference type="STRING" id="1160091.B9T39_05095"/>
<accession>A0A1Y2SXV5</accession>
<dbReference type="AlphaFoldDB" id="A0A1Y2SXV5"/>
<evidence type="ECO:0000313" key="2">
    <source>
        <dbReference type="EMBL" id="OTA29036.1"/>
    </source>
</evidence>
<keyword evidence="1" id="KW-0472">Membrane</keyword>
<dbReference type="EMBL" id="NEKC01000009">
    <property type="protein sequence ID" value="OTA29036.1"/>
    <property type="molecule type" value="Genomic_DNA"/>
</dbReference>
<evidence type="ECO:0000313" key="3">
    <source>
        <dbReference type="Proteomes" id="UP000243540"/>
    </source>
</evidence>
<dbReference type="Proteomes" id="UP000243540">
    <property type="component" value="Unassembled WGS sequence"/>
</dbReference>
<feature type="transmembrane region" description="Helical" evidence="1">
    <location>
        <begin position="49"/>
        <end position="69"/>
    </location>
</feature>
<reference evidence="2 3" key="1">
    <citation type="submission" date="2017-04" db="EMBL/GenBank/DDBJ databases">
        <title>Draft genome sequences of Alloscardovia macacae UMA81211 and UMA81212 isolated from the feces of a rhesus macaque (Macaca mulatta).</title>
        <authorList>
            <person name="Albert K."/>
            <person name="Sela D.A."/>
        </authorList>
    </citation>
    <scope>NUCLEOTIDE SEQUENCE [LARGE SCALE GENOMIC DNA]</scope>
    <source>
        <strain evidence="2 3">UMA81212</strain>
    </source>
</reference>
<feature type="transmembrane region" description="Helical" evidence="1">
    <location>
        <begin position="12"/>
        <end position="37"/>
    </location>
</feature>
<feature type="transmembrane region" description="Helical" evidence="1">
    <location>
        <begin position="169"/>
        <end position="191"/>
    </location>
</feature>
<feature type="transmembrane region" description="Helical" evidence="1">
    <location>
        <begin position="105"/>
        <end position="126"/>
    </location>
</feature>
<organism evidence="2 3">
    <name type="scientific">Alloscardovia macacae</name>
    <dbReference type="NCBI Taxonomy" id="1160091"/>
    <lineage>
        <taxon>Bacteria</taxon>
        <taxon>Bacillati</taxon>
        <taxon>Actinomycetota</taxon>
        <taxon>Actinomycetes</taxon>
        <taxon>Bifidobacteriales</taxon>
        <taxon>Bifidobacteriaceae</taxon>
        <taxon>Alloscardovia</taxon>
    </lineage>
</organism>
<keyword evidence="1" id="KW-1133">Transmembrane helix</keyword>
<protein>
    <submittedName>
        <fullName evidence="2">Uncharacterized protein</fullName>
    </submittedName>
</protein>
<name>A0A1Y2SXV5_9BIFI</name>
<keyword evidence="1" id="KW-0812">Transmembrane</keyword>
<comment type="caution">
    <text evidence="2">The sequence shown here is derived from an EMBL/GenBank/DDBJ whole genome shotgun (WGS) entry which is preliminary data.</text>
</comment>
<gene>
    <name evidence="2" type="ORF">B9T39_05095</name>
</gene>